<dbReference type="Proteomes" id="UP000179524">
    <property type="component" value="Unassembled WGS sequence"/>
</dbReference>
<dbReference type="AlphaFoldDB" id="A0A1S2LLA7"/>
<sequence>MRQEVRMYLNQRPELKQYVRNHPVWYRYLSRDPQALLQLESEVKQFYGRTFPQKLERFHSNLNMAMMLLEMARGFGASK</sequence>
<dbReference type="RefSeq" id="WP_071309881.1">
    <property type="nucleotide sequence ID" value="NZ_MLQR01000029.1"/>
</dbReference>
<dbReference type="Pfam" id="PF14003">
    <property type="entry name" value="YlbE"/>
    <property type="match status" value="1"/>
</dbReference>
<protein>
    <recommendedName>
        <fullName evidence="3">YlbE-like protein</fullName>
    </recommendedName>
</protein>
<gene>
    <name evidence="1" type="ORF">BKP37_12340</name>
</gene>
<keyword evidence="2" id="KW-1185">Reference proteome</keyword>
<dbReference type="EMBL" id="MLQR01000029">
    <property type="protein sequence ID" value="OIJ13282.1"/>
    <property type="molecule type" value="Genomic_DNA"/>
</dbReference>
<dbReference type="InterPro" id="IPR025613">
    <property type="entry name" value="YlbE"/>
</dbReference>
<reference evidence="1 2" key="1">
    <citation type="submission" date="2016-10" db="EMBL/GenBank/DDBJ databases">
        <title>Draft genome sequences of four alkaliphilic bacteria belonging to the Anaerobacillus genus.</title>
        <authorList>
            <person name="Bassil N.M."/>
            <person name="Lloyd J.R."/>
        </authorList>
    </citation>
    <scope>NUCLEOTIDE SEQUENCE [LARGE SCALE GENOMIC DNA]</scope>
    <source>
        <strain evidence="1 2">DSM 18345</strain>
    </source>
</reference>
<comment type="caution">
    <text evidence="1">The sequence shown here is derived from an EMBL/GenBank/DDBJ whole genome shotgun (WGS) entry which is preliminary data.</text>
</comment>
<evidence type="ECO:0008006" key="3">
    <source>
        <dbReference type="Google" id="ProtNLM"/>
    </source>
</evidence>
<name>A0A1S2LLA7_9BACI</name>
<organism evidence="1 2">
    <name type="scientific">Anaerobacillus alkalilacustris</name>
    <dbReference type="NCBI Taxonomy" id="393763"/>
    <lineage>
        <taxon>Bacteria</taxon>
        <taxon>Bacillati</taxon>
        <taxon>Bacillota</taxon>
        <taxon>Bacilli</taxon>
        <taxon>Bacillales</taxon>
        <taxon>Bacillaceae</taxon>
        <taxon>Anaerobacillus</taxon>
    </lineage>
</organism>
<dbReference type="OrthoDB" id="1646085at2"/>
<accession>A0A1S2LLA7</accession>
<evidence type="ECO:0000313" key="2">
    <source>
        <dbReference type="Proteomes" id="UP000179524"/>
    </source>
</evidence>
<proteinExistence type="predicted"/>
<evidence type="ECO:0000313" key="1">
    <source>
        <dbReference type="EMBL" id="OIJ13282.1"/>
    </source>
</evidence>